<dbReference type="SFLD" id="SFLDG00002">
    <property type="entry name" value="C1.7:_P-type_atpase_like"/>
    <property type="match status" value="1"/>
</dbReference>
<evidence type="ECO:0000256" key="11">
    <source>
        <dbReference type="ARBA" id="ARBA00023136"/>
    </source>
</evidence>
<keyword evidence="8 15" id="KW-0460">Magnesium</keyword>
<dbReference type="InterPro" id="IPR059000">
    <property type="entry name" value="ATPase_P-type_domA"/>
</dbReference>
<dbReference type="InterPro" id="IPR018303">
    <property type="entry name" value="ATPase_P-typ_P_site"/>
</dbReference>
<dbReference type="Pfam" id="PF16212">
    <property type="entry name" value="PhoLip_ATPase_C"/>
    <property type="match status" value="1"/>
</dbReference>
<evidence type="ECO:0000256" key="10">
    <source>
        <dbReference type="ARBA" id="ARBA00022989"/>
    </source>
</evidence>
<dbReference type="InterPro" id="IPR006539">
    <property type="entry name" value="P-type_ATPase_IV"/>
</dbReference>
<dbReference type="InterPro" id="IPR032630">
    <property type="entry name" value="P_typ_ATPase_c"/>
</dbReference>
<feature type="region of interest" description="Disordered" evidence="17">
    <location>
        <begin position="244"/>
        <end position="274"/>
    </location>
</feature>
<dbReference type="Proteomes" id="UP001627154">
    <property type="component" value="Unassembled WGS sequence"/>
</dbReference>
<evidence type="ECO:0000256" key="7">
    <source>
        <dbReference type="ARBA" id="ARBA00022840"/>
    </source>
</evidence>
<dbReference type="Gene3D" id="2.70.150.10">
    <property type="entry name" value="Calcium-transporting ATPase, cytoplasmic transduction domain A"/>
    <property type="match status" value="1"/>
</dbReference>
<dbReference type="NCBIfam" id="TIGR01652">
    <property type="entry name" value="ATPase-Plipid"/>
    <property type="match status" value="1"/>
</dbReference>
<evidence type="ECO:0000256" key="16">
    <source>
        <dbReference type="RuleBase" id="RU362033"/>
    </source>
</evidence>
<evidence type="ECO:0000256" key="1">
    <source>
        <dbReference type="ARBA" id="ARBA00004141"/>
    </source>
</evidence>
<feature type="binding site" evidence="15">
    <location>
        <position position="441"/>
    </location>
    <ligand>
        <name>Mg(2+)</name>
        <dbReference type="ChEBI" id="CHEBI:18420"/>
    </ligand>
</feature>
<organism evidence="21 22">
    <name type="scientific">Trichogramma kaykai</name>
    <dbReference type="NCBI Taxonomy" id="54128"/>
    <lineage>
        <taxon>Eukaryota</taxon>
        <taxon>Metazoa</taxon>
        <taxon>Ecdysozoa</taxon>
        <taxon>Arthropoda</taxon>
        <taxon>Hexapoda</taxon>
        <taxon>Insecta</taxon>
        <taxon>Pterygota</taxon>
        <taxon>Neoptera</taxon>
        <taxon>Endopterygota</taxon>
        <taxon>Hymenoptera</taxon>
        <taxon>Apocrita</taxon>
        <taxon>Proctotrupomorpha</taxon>
        <taxon>Chalcidoidea</taxon>
        <taxon>Trichogrammatidae</taxon>
        <taxon>Trichogramma</taxon>
    </lineage>
</organism>
<dbReference type="GO" id="GO:0000287">
    <property type="term" value="F:magnesium ion binding"/>
    <property type="evidence" value="ECO:0007669"/>
    <property type="project" value="UniProtKB-UniRule"/>
</dbReference>
<feature type="transmembrane region" description="Helical" evidence="16">
    <location>
        <begin position="1030"/>
        <end position="1050"/>
    </location>
</feature>
<dbReference type="SFLD" id="SFLDS00003">
    <property type="entry name" value="Haloacid_Dehalogenase"/>
    <property type="match status" value="1"/>
</dbReference>
<feature type="transmembrane region" description="Helical" evidence="16">
    <location>
        <begin position="992"/>
        <end position="1010"/>
    </location>
</feature>
<feature type="binding site" evidence="14">
    <location>
        <position position="555"/>
    </location>
    <ligand>
        <name>ATP</name>
        <dbReference type="ChEBI" id="CHEBI:30616"/>
    </ligand>
</feature>
<feature type="binding site" evidence="15">
    <location>
        <position position="852"/>
    </location>
    <ligand>
        <name>Mg(2+)</name>
        <dbReference type="ChEBI" id="CHEBI:18420"/>
    </ligand>
</feature>
<dbReference type="InterPro" id="IPR023214">
    <property type="entry name" value="HAD_sf"/>
</dbReference>
<dbReference type="Pfam" id="PF16209">
    <property type="entry name" value="PhoLip_ATPase_N"/>
    <property type="match status" value="1"/>
</dbReference>
<dbReference type="SUPFAM" id="SSF81653">
    <property type="entry name" value="Calcium ATPase, transduction domain A"/>
    <property type="match status" value="1"/>
</dbReference>
<keyword evidence="9 16" id="KW-1278">Translocase</keyword>
<evidence type="ECO:0000256" key="8">
    <source>
        <dbReference type="ARBA" id="ARBA00022842"/>
    </source>
</evidence>
<feature type="binding site" evidence="14">
    <location>
        <position position="737"/>
    </location>
    <ligand>
        <name>ATP</name>
        <dbReference type="ChEBI" id="CHEBI:30616"/>
    </ligand>
</feature>
<dbReference type="GO" id="GO:0140326">
    <property type="term" value="F:ATPase-coupled intramembrane lipid transporter activity"/>
    <property type="evidence" value="ECO:0007669"/>
    <property type="project" value="UniProtKB-EC"/>
</dbReference>
<evidence type="ECO:0000256" key="17">
    <source>
        <dbReference type="SAM" id="MobiDB-lite"/>
    </source>
</evidence>
<keyword evidence="22" id="KW-1185">Reference proteome</keyword>
<feature type="transmembrane region" description="Helical" evidence="16">
    <location>
        <begin position="1100"/>
        <end position="1125"/>
    </location>
</feature>
<dbReference type="PRINTS" id="PR00119">
    <property type="entry name" value="CATATPASE"/>
</dbReference>
<reference evidence="21 22" key="1">
    <citation type="journal article" date="2024" name="bioRxiv">
        <title>A reference genome for Trichogramma kaykai: A tiny desert-dwelling parasitoid wasp with competing sex-ratio distorters.</title>
        <authorList>
            <person name="Culotta J."/>
            <person name="Lindsey A.R."/>
        </authorList>
    </citation>
    <scope>NUCLEOTIDE SEQUENCE [LARGE SCALE GENOMIC DNA]</scope>
    <source>
        <strain evidence="21 22">KSX58</strain>
    </source>
</reference>
<evidence type="ECO:0000256" key="2">
    <source>
        <dbReference type="ARBA" id="ARBA00004308"/>
    </source>
</evidence>
<protein>
    <recommendedName>
        <fullName evidence="16">Phospholipid-transporting ATPase</fullName>
        <ecNumber evidence="16">7.6.2.1</ecNumber>
    </recommendedName>
</protein>
<evidence type="ECO:0000256" key="12">
    <source>
        <dbReference type="ARBA" id="ARBA00034036"/>
    </source>
</evidence>
<keyword evidence="7 14" id="KW-0067">ATP-binding</keyword>
<evidence type="ECO:0000313" key="21">
    <source>
        <dbReference type="EMBL" id="KAL3400316.1"/>
    </source>
</evidence>
<evidence type="ECO:0000256" key="14">
    <source>
        <dbReference type="PIRSR" id="PIRSR606539-2"/>
    </source>
</evidence>
<evidence type="ECO:0000256" key="9">
    <source>
        <dbReference type="ARBA" id="ARBA00022967"/>
    </source>
</evidence>
<dbReference type="SUPFAM" id="SSF81660">
    <property type="entry name" value="Metal cation-transporting ATPase, ATP-binding domain N"/>
    <property type="match status" value="1"/>
</dbReference>
<dbReference type="EMBL" id="JBJJXI010000051">
    <property type="protein sequence ID" value="KAL3400316.1"/>
    <property type="molecule type" value="Genomic_DNA"/>
</dbReference>
<feature type="transmembrane region" description="Helical" evidence="16">
    <location>
        <begin position="374"/>
        <end position="393"/>
    </location>
</feature>
<feature type="binding site" evidence="14">
    <location>
        <position position="439"/>
    </location>
    <ligand>
        <name>ATP</name>
        <dbReference type="ChEBI" id="CHEBI:30616"/>
    </ligand>
</feature>
<evidence type="ECO:0000313" key="22">
    <source>
        <dbReference type="Proteomes" id="UP001627154"/>
    </source>
</evidence>
<feature type="binding site" evidence="14">
    <location>
        <position position="599"/>
    </location>
    <ligand>
        <name>ATP</name>
        <dbReference type="ChEBI" id="CHEBI:30616"/>
    </ligand>
</feature>
<evidence type="ECO:0000259" key="18">
    <source>
        <dbReference type="Pfam" id="PF00122"/>
    </source>
</evidence>
<dbReference type="InterPro" id="IPR023299">
    <property type="entry name" value="ATPase_P-typ_cyto_dom_N"/>
</dbReference>
<feature type="binding site" evidence="14">
    <location>
        <position position="831"/>
    </location>
    <ligand>
        <name>ATP</name>
        <dbReference type="ChEBI" id="CHEBI:30616"/>
    </ligand>
</feature>
<evidence type="ECO:0000256" key="15">
    <source>
        <dbReference type="PIRSR" id="PIRSR606539-3"/>
    </source>
</evidence>
<name>A0ABD2X6E1_9HYME</name>
<dbReference type="Pfam" id="PF00122">
    <property type="entry name" value="E1-E2_ATPase"/>
    <property type="match status" value="1"/>
</dbReference>
<keyword evidence="6 14" id="KW-0547">Nucleotide-binding</keyword>
<feature type="compositionally biased region" description="Acidic residues" evidence="17">
    <location>
        <begin position="246"/>
        <end position="259"/>
    </location>
</feature>
<dbReference type="Gene3D" id="3.40.50.1000">
    <property type="entry name" value="HAD superfamily/HAD-like"/>
    <property type="match status" value="1"/>
</dbReference>
<accession>A0ABD2X6E1</accession>
<evidence type="ECO:0000259" key="19">
    <source>
        <dbReference type="Pfam" id="PF16209"/>
    </source>
</evidence>
<dbReference type="InterPro" id="IPR036412">
    <property type="entry name" value="HAD-like_sf"/>
</dbReference>
<feature type="domain" description="P-type ATPase C-terminal" evidence="20">
    <location>
        <begin position="878"/>
        <end position="1121"/>
    </location>
</feature>
<dbReference type="EC" id="7.6.2.1" evidence="16"/>
<dbReference type="AlphaFoldDB" id="A0ABD2X6E1"/>
<comment type="subcellular location">
    <subcellularLocation>
        <location evidence="2">Endomembrane system</location>
    </subcellularLocation>
    <subcellularLocation>
        <location evidence="1 16">Membrane</location>
        <topology evidence="1 16">Multi-pass membrane protein</topology>
    </subcellularLocation>
</comment>
<dbReference type="PANTHER" id="PTHR24092">
    <property type="entry name" value="PROBABLE PHOSPHOLIPID-TRANSPORTING ATPASE"/>
    <property type="match status" value="1"/>
</dbReference>
<comment type="catalytic activity">
    <reaction evidence="12 16">
        <text>ATP + H2O + phospholipidSide 1 = ADP + phosphate + phospholipidSide 2.</text>
        <dbReference type="EC" id="7.6.2.1"/>
    </reaction>
</comment>
<feature type="binding site" evidence="14">
    <location>
        <position position="855"/>
    </location>
    <ligand>
        <name>ATP</name>
        <dbReference type="ChEBI" id="CHEBI:30616"/>
    </ligand>
</feature>
<dbReference type="FunFam" id="3.40.50.1000:FF:000014">
    <property type="entry name" value="Phospholipid-transporting ATPase"/>
    <property type="match status" value="1"/>
</dbReference>
<comment type="cofactor">
    <cofactor evidence="15">
        <name>Mg(2+)</name>
        <dbReference type="ChEBI" id="CHEBI:18420"/>
    </cofactor>
</comment>
<dbReference type="PROSITE" id="PS00154">
    <property type="entry name" value="ATPASE_E1_E2"/>
    <property type="match status" value="1"/>
</dbReference>
<feature type="transmembrane region" description="Helical" evidence="16">
    <location>
        <begin position="1057"/>
        <end position="1080"/>
    </location>
</feature>
<gene>
    <name evidence="21" type="ORF">TKK_006189</name>
</gene>
<proteinExistence type="inferred from homology"/>
<dbReference type="NCBIfam" id="TIGR01494">
    <property type="entry name" value="ATPase_P-type"/>
    <property type="match status" value="2"/>
</dbReference>
<feature type="compositionally biased region" description="Low complexity" evidence="17">
    <location>
        <begin position="260"/>
        <end position="274"/>
    </location>
</feature>
<dbReference type="Pfam" id="PF13246">
    <property type="entry name" value="Cation_ATPase"/>
    <property type="match status" value="1"/>
</dbReference>
<keyword evidence="11 16" id="KW-0472">Membrane</keyword>
<sequence>MRVDALKVKNWSRLGCRRKRYSCLSGARNSRSGTGYRIIELDAGSEVPIDSASFARNRIVTSKYTVWNFAPKNLFEQFRRLGNFYFLVSALVAVSIESPISPLTTWLPLVFVILVTACKQGYEDLLRYRADRRVNNRPCTVIRRKCSQEISCQQIMVGDLVKVNRDEDVPCDLLLLHSSEAGKCYVTTSNLDGESNLKCLRVPRVVRELDLPRLVSARATIECQAPVAGLYSFEGRIKLINSVDDQRDDDDDDDDDDDGIISPSSSSSSSSSESLGIDNLLLRGSRLKDTDFVIGCAVYTGDDTKLSLNSKLSVNKFSTVEKSINKYLLVFVIFLLLEVLACTAMKAVKEKKEKWDFYLGGSSSFHIGGLANDVLSFAILFNYVVPISLYVTIEMQKFLGALFFGWDAAMYDAATDQPALANTSDLNEDLGQIEYLFSDKTGTLTDNLMIFRRCYVDGASYSERDCDGHLYLLPADGDESKAERTSPWTASVWHFFLGVAICHSVQVASAPQRAKARLKRSEYRESFRSKRITRLNSSLMMDPELPEYEAASADEKALVEAAARCGVVFLGENDVGNDVIDIDAQGTDLRYRRLDTLEFTSDRKRMSVLVEDAAGDIWLYCKGADSALLPLLSSADERQQAMHRVADFSRRGLRTLVLGFRKYGRSEYAQLSAKLKRAREKLGGGDHRLGSVQEAASQLESGLTLLGVSAVEDRLQEAVPETLEKLRRAGLKVWVLTGDQAETAENIASFCGHFRPGIDVLRLINVADSRQCRNHLTSFERKMKLDPVGSYGLLMDGTSIGIALKNHPRLLRSVSMACDAVVGCRMSPLQKSQMVQLVKRARDSPLTAAVGDGGNDVSMIKEAQVGIGIIGREGRQAAMSADFAIHKFQHLERALLVHGHWYYLRIAQLAQYFFYKNLVFITPQLFFAAYNGFSGQALYDSIFLMGFNMVFSSAPILVFGCSEQDFSERRLLAAPELYRLHRKNYLLAWRRFVEWTLVALWQTSVIYFASHAFWRANPVNLYDGTAADHWCFSTCIFHLVTLVINLQLLIESSYWTVPLLASIALTELLFFFCTFVYSFWNLEYDGSMFWVYPKLLLSPSFWLLSLLIVVACLAPVSILGICRAARASRLLRSRRSSYSSSSDDNAATAYSPIDPSSPDLPNRERRSSLIPWRGDFTFYDNLAF</sequence>
<evidence type="ECO:0000256" key="6">
    <source>
        <dbReference type="ARBA" id="ARBA00022741"/>
    </source>
</evidence>
<feature type="domain" description="P-type ATPase A" evidence="18">
    <location>
        <begin position="136"/>
        <end position="196"/>
    </location>
</feature>
<keyword evidence="5 15" id="KW-0479">Metal-binding</keyword>
<evidence type="ECO:0000256" key="13">
    <source>
        <dbReference type="PIRSR" id="PIRSR606539-1"/>
    </source>
</evidence>
<feature type="binding site" evidence="14">
    <location>
        <position position="825"/>
    </location>
    <ligand>
        <name>ATP</name>
        <dbReference type="ChEBI" id="CHEBI:30616"/>
    </ligand>
</feature>
<dbReference type="SUPFAM" id="SSF56784">
    <property type="entry name" value="HAD-like"/>
    <property type="match status" value="1"/>
</dbReference>
<keyword evidence="4 16" id="KW-0812">Transmembrane</keyword>
<feature type="binding site" evidence="14">
    <location>
        <position position="654"/>
    </location>
    <ligand>
        <name>ATP</name>
        <dbReference type="ChEBI" id="CHEBI:30616"/>
    </ligand>
</feature>
<evidence type="ECO:0000256" key="3">
    <source>
        <dbReference type="ARBA" id="ARBA00008109"/>
    </source>
</evidence>
<dbReference type="Gene3D" id="3.40.1110.10">
    <property type="entry name" value="Calcium-transporting ATPase, cytoplasmic domain N"/>
    <property type="match status" value="1"/>
</dbReference>
<feature type="compositionally biased region" description="Low complexity" evidence="17">
    <location>
        <begin position="1137"/>
        <end position="1151"/>
    </location>
</feature>
<keyword evidence="10 16" id="KW-1133">Transmembrane helix</keyword>
<comment type="similarity">
    <text evidence="3 16">Belongs to the cation transport ATPase (P-type) (TC 3.A.3) family. Type IV subfamily.</text>
</comment>
<feature type="region of interest" description="Disordered" evidence="17">
    <location>
        <begin position="1137"/>
        <end position="1165"/>
    </location>
</feature>
<feature type="binding site" evidence="14">
    <location>
        <position position="738"/>
    </location>
    <ligand>
        <name>ATP</name>
        <dbReference type="ChEBI" id="CHEBI:30616"/>
    </ligand>
</feature>
<feature type="transmembrane region" description="Helical" evidence="16">
    <location>
        <begin position="912"/>
        <end position="930"/>
    </location>
</feature>
<feature type="binding site" evidence="14">
    <location>
        <position position="622"/>
    </location>
    <ligand>
        <name>ATP</name>
        <dbReference type="ChEBI" id="CHEBI:30616"/>
    </ligand>
</feature>
<feature type="binding site" evidence="15">
    <location>
        <position position="856"/>
    </location>
    <ligand>
        <name>Mg(2+)</name>
        <dbReference type="ChEBI" id="CHEBI:18420"/>
    </ligand>
</feature>
<dbReference type="SFLD" id="SFLDF00027">
    <property type="entry name" value="p-type_atpase"/>
    <property type="match status" value="1"/>
</dbReference>
<dbReference type="InterPro" id="IPR044492">
    <property type="entry name" value="P_typ_ATPase_HD_dom"/>
</dbReference>
<feature type="binding site" evidence="14">
    <location>
        <position position="739"/>
    </location>
    <ligand>
        <name>ATP</name>
        <dbReference type="ChEBI" id="CHEBI:30616"/>
    </ligand>
</feature>
<feature type="domain" description="P-type ATPase N-terminal" evidence="19">
    <location>
        <begin position="52"/>
        <end position="106"/>
    </location>
</feature>
<evidence type="ECO:0000256" key="4">
    <source>
        <dbReference type="ARBA" id="ARBA00022692"/>
    </source>
</evidence>
<dbReference type="GO" id="GO:0016020">
    <property type="term" value="C:membrane"/>
    <property type="evidence" value="ECO:0007669"/>
    <property type="project" value="UniProtKB-SubCell"/>
</dbReference>
<feature type="transmembrane region" description="Helical" evidence="16">
    <location>
        <begin position="942"/>
        <end position="961"/>
    </location>
</feature>
<dbReference type="SUPFAM" id="SSF81665">
    <property type="entry name" value="Calcium ATPase, transmembrane domain M"/>
    <property type="match status" value="1"/>
</dbReference>
<comment type="caution">
    <text evidence="21">The sequence shown here is derived from an EMBL/GenBank/DDBJ whole genome shotgun (WGS) entry which is preliminary data.</text>
</comment>
<dbReference type="InterPro" id="IPR023298">
    <property type="entry name" value="ATPase_P-typ_TM_dom_sf"/>
</dbReference>
<feature type="binding site" evidence="14">
    <location>
        <position position="856"/>
    </location>
    <ligand>
        <name>ATP</name>
        <dbReference type="ChEBI" id="CHEBI:30616"/>
    </ligand>
</feature>
<dbReference type="InterPro" id="IPR008250">
    <property type="entry name" value="ATPase_P-typ_transduc_dom_A_sf"/>
</dbReference>
<feature type="binding site" evidence="14">
    <location>
        <position position="441"/>
    </location>
    <ligand>
        <name>ATP</name>
        <dbReference type="ChEBI" id="CHEBI:30616"/>
    </ligand>
</feature>
<dbReference type="PANTHER" id="PTHR24092:SF175">
    <property type="entry name" value="PHOSPHOLIPID-TRANSPORTING ATPASE"/>
    <property type="match status" value="1"/>
</dbReference>
<evidence type="ECO:0000256" key="5">
    <source>
        <dbReference type="ARBA" id="ARBA00022723"/>
    </source>
</evidence>
<evidence type="ECO:0000259" key="20">
    <source>
        <dbReference type="Pfam" id="PF16212"/>
    </source>
</evidence>
<dbReference type="InterPro" id="IPR032631">
    <property type="entry name" value="P-type_ATPase_N"/>
</dbReference>
<dbReference type="InterPro" id="IPR001757">
    <property type="entry name" value="P_typ_ATPase"/>
</dbReference>
<feature type="binding site" evidence="14">
    <location>
        <position position="440"/>
    </location>
    <ligand>
        <name>ATP</name>
        <dbReference type="ChEBI" id="CHEBI:30616"/>
    </ligand>
</feature>
<feature type="active site" description="4-aspartylphosphate intermediate" evidence="13">
    <location>
        <position position="439"/>
    </location>
</feature>
<feature type="binding site" evidence="15">
    <location>
        <position position="439"/>
    </location>
    <ligand>
        <name>Mg(2+)</name>
        <dbReference type="ChEBI" id="CHEBI:18420"/>
    </ligand>
</feature>
<feature type="transmembrane region" description="Helical" evidence="16">
    <location>
        <begin position="327"/>
        <end position="348"/>
    </location>
</feature>
<dbReference type="GO" id="GO:0005524">
    <property type="term" value="F:ATP binding"/>
    <property type="evidence" value="ECO:0007669"/>
    <property type="project" value="UniProtKB-UniRule"/>
</dbReference>